<gene>
    <name evidence="2" type="ORF">Tco_1005486</name>
</gene>
<comment type="caution">
    <text evidence="2">The sequence shown here is derived from an EMBL/GenBank/DDBJ whole genome shotgun (WGS) entry which is preliminary data.</text>
</comment>
<dbReference type="EMBL" id="BQNB010017331">
    <property type="protein sequence ID" value="GJT61953.1"/>
    <property type="molecule type" value="Genomic_DNA"/>
</dbReference>
<accession>A0ABQ5FG93</accession>
<proteinExistence type="predicted"/>
<keyword evidence="3" id="KW-1185">Reference proteome</keyword>
<feature type="region of interest" description="Disordered" evidence="1">
    <location>
        <begin position="154"/>
        <end position="174"/>
    </location>
</feature>
<sequence length="444" mass="50997">MLKELKKQIAEEHMAKENMSIEEMRHEQQLVDYKIKEITNNLGIKRFRSEKIDEDYERVCEITIHKLKQDFKIWGSEVRKKEEAYEEEKYAAARRYMLSIPFVDEDDYTPKAITPDLPSEEPKDSLIMEDEHLDTIPKTESDEFIKSSVENLVQNPSESTNLSDGESECDVPINDDSPKSHFMTFSNPLFDSNDDFSSDDESLSEEEIQKDEFKYFSNPLYDLDDEIITNEEILPNQKDLDVVIPIPLGIDKHCFNTESNLLESLLNRDSPIDSTKIDSIFDEFSLPRPPEESNYEYSNATIESLSPSPILVEDSDPFMEEIGILLASDDSTPPGVESDYDSKGDILLLEELLNDDFVPLAEYNYFTFNVEPDTSMKNDLDELNEDECFDLGGGENVVFLNVEEDDSFTFTIRTFLPFVTYPEVSSLLSSTKNKDTIFDPSISI</sequence>
<reference evidence="2" key="2">
    <citation type="submission" date="2022-01" db="EMBL/GenBank/DDBJ databases">
        <authorList>
            <person name="Yamashiro T."/>
            <person name="Shiraishi A."/>
            <person name="Satake H."/>
            <person name="Nakayama K."/>
        </authorList>
    </citation>
    <scope>NUCLEOTIDE SEQUENCE</scope>
</reference>
<evidence type="ECO:0000313" key="2">
    <source>
        <dbReference type="EMBL" id="GJT61953.1"/>
    </source>
</evidence>
<organism evidence="2 3">
    <name type="scientific">Tanacetum coccineum</name>
    <dbReference type="NCBI Taxonomy" id="301880"/>
    <lineage>
        <taxon>Eukaryota</taxon>
        <taxon>Viridiplantae</taxon>
        <taxon>Streptophyta</taxon>
        <taxon>Embryophyta</taxon>
        <taxon>Tracheophyta</taxon>
        <taxon>Spermatophyta</taxon>
        <taxon>Magnoliopsida</taxon>
        <taxon>eudicotyledons</taxon>
        <taxon>Gunneridae</taxon>
        <taxon>Pentapetalae</taxon>
        <taxon>asterids</taxon>
        <taxon>campanulids</taxon>
        <taxon>Asterales</taxon>
        <taxon>Asteraceae</taxon>
        <taxon>Asteroideae</taxon>
        <taxon>Anthemideae</taxon>
        <taxon>Anthemidinae</taxon>
        <taxon>Tanacetum</taxon>
    </lineage>
</organism>
<protein>
    <submittedName>
        <fullName evidence="2">Uncharacterized protein</fullName>
    </submittedName>
</protein>
<feature type="compositionally biased region" description="Polar residues" evidence="1">
    <location>
        <begin position="154"/>
        <end position="164"/>
    </location>
</feature>
<name>A0ABQ5FG93_9ASTR</name>
<dbReference type="Proteomes" id="UP001151760">
    <property type="component" value="Unassembled WGS sequence"/>
</dbReference>
<evidence type="ECO:0000313" key="3">
    <source>
        <dbReference type="Proteomes" id="UP001151760"/>
    </source>
</evidence>
<evidence type="ECO:0000256" key="1">
    <source>
        <dbReference type="SAM" id="MobiDB-lite"/>
    </source>
</evidence>
<reference evidence="2" key="1">
    <citation type="journal article" date="2022" name="Int. J. Mol. Sci.">
        <title>Draft Genome of Tanacetum Coccineum: Genomic Comparison of Closely Related Tanacetum-Family Plants.</title>
        <authorList>
            <person name="Yamashiro T."/>
            <person name="Shiraishi A."/>
            <person name="Nakayama K."/>
            <person name="Satake H."/>
        </authorList>
    </citation>
    <scope>NUCLEOTIDE SEQUENCE</scope>
</reference>